<reference evidence="4 5" key="1">
    <citation type="submission" date="2018-04" db="EMBL/GenBank/DDBJ databases">
        <title>Genomic Encyclopedia of Archaeal and Bacterial Type Strains, Phase II (KMG-II): from individual species to whole genera.</title>
        <authorList>
            <person name="Goeker M."/>
        </authorList>
    </citation>
    <scope>NUCLEOTIDE SEQUENCE [LARGE SCALE GENOMIC DNA]</scope>
    <source>
        <strain evidence="4 5">DSM 5822</strain>
    </source>
</reference>
<keyword evidence="5" id="KW-1185">Reference proteome</keyword>
<dbReference type="Pfam" id="PF04221">
    <property type="entry name" value="RelB"/>
    <property type="match status" value="1"/>
</dbReference>
<dbReference type="EMBL" id="QAON01000009">
    <property type="protein sequence ID" value="PTQ89097.1"/>
    <property type="molecule type" value="Genomic_DNA"/>
</dbReference>
<evidence type="ECO:0000313" key="5">
    <source>
        <dbReference type="Proteomes" id="UP000244223"/>
    </source>
</evidence>
<dbReference type="NCBIfam" id="TIGR02384">
    <property type="entry name" value="RelB_DinJ"/>
    <property type="match status" value="1"/>
</dbReference>
<dbReference type="InterPro" id="IPR013321">
    <property type="entry name" value="Arc_rbn_hlx_hlx"/>
</dbReference>
<dbReference type="AlphaFoldDB" id="A0A2T5IYT6"/>
<name>A0A2T5IYT6_9GAMM</name>
<evidence type="ECO:0000313" key="4">
    <source>
        <dbReference type="EMBL" id="PTQ89097.1"/>
    </source>
</evidence>
<evidence type="ECO:0000259" key="3">
    <source>
        <dbReference type="Pfam" id="PF10047"/>
    </source>
</evidence>
<dbReference type="InterPro" id="IPR007337">
    <property type="entry name" value="RelB/DinJ"/>
</dbReference>
<evidence type="ECO:0000256" key="1">
    <source>
        <dbReference type="ARBA" id="ARBA00010562"/>
    </source>
</evidence>
<proteinExistence type="inferred from homology"/>
<dbReference type="Pfam" id="PF10047">
    <property type="entry name" value="DUF2281"/>
    <property type="match status" value="1"/>
</dbReference>
<sequence length="94" mass="10661">MATTNINIRTDSDIKAQAQAIFASLGLDMTTAVNLFLRQTVRQKDLPFVLSTLPQNKPVQAQVTSREQMFGLLRDQYKMSADFDAPLDDFKDYM</sequence>
<accession>A0A2T5IYT6</accession>
<organism evidence="4 5">
    <name type="scientific">Agitococcus lubricus</name>
    <dbReference type="NCBI Taxonomy" id="1077255"/>
    <lineage>
        <taxon>Bacteria</taxon>
        <taxon>Pseudomonadati</taxon>
        <taxon>Pseudomonadota</taxon>
        <taxon>Gammaproteobacteria</taxon>
        <taxon>Moraxellales</taxon>
        <taxon>Moraxellaceae</taxon>
        <taxon>Agitococcus</taxon>
    </lineage>
</organism>
<feature type="domain" description="DUF2281" evidence="3">
    <location>
        <begin position="62"/>
        <end position="93"/>
    </location>
</feature>
<comment type="similarity">
    <text evidence="1">Belongs to the RelB/DinJ antitoxin family.</text>
</comment>
<protein>
    <submittedName>
        <fullName evidence="4">DNA-damage-inducible protein J</fullName>
    </submittedName>
</protein>
<dbReference type="InterPro" id="IPR018739">
    <property type="entry name" value="DUF2281"/>
</dbReference>
<dbReference type="PANTHER" id="PTHR38781:SF1">
    <property type="entry name" value="ANTITOXIN DINJ-RELATED"/>
    <property type="match status" value="1"/>
</dbReference>
<dbReference type="PANTHER" id="PTHR38781">
    <property type="entry name" value="ANTITOXIN DINJ-RELATED"/>
    <property type="match status" value="1"/>
</dbReference>
<dbReference type="Gene3D" id="1.10.1220.10">
    <property type="entry name" value="Met repressor-like"/>
    <property type="match status" value="1"/>
</dbReference>
<dbReference type="GO" id="GO:0006355">
    <property type="term" value="P:regulation of DNA-templated transcription"/>
    <property type="evidence" value="ECO:0007669"/>
    <property type="project" value="InterPro"/>
</dbReference>
<evidence type="ECO:0000256" key="2">
    <source>
        <dbReference type="ARBA" id="ARBA00022649"/>
    </source>
</evidence>
<dbReference type="OrthoDB" id="9808267at2"/>
<comment type="caution">
    <text evidence="4">The sequence shown here is derived from an EMBL/GenBank/DDBJ whole genome shotgun (WGS) entry which is preliminary data.</text>
</comment>
<dbReference type="Proteomes" id="UP000244223">
    <property type="component" value="Unassembled WGS sequence"/>
</dbReference>
<keyword evidence="2" id="KW-1277">Toxin-antitoxin system</keyword>
<gene>
    <name evidence="4" type="ORF">C8N29_109120</name>
</gene>
<dbReference type="RefSeq" id="WP_107866007.1">
    <property type="nucleotide sequence ID" value="NZ_QAON01000009.1"/>
</dbReference>
<dbReference type="GO" id="GO:0006351">
    <property type="term" value="P:DNA-templated transcription"/>
    <property type="evidence" value="ECO:0007669"/>
    <property type="project" value="TreeGrafter"/>
</dbReference>